<dbReference type="InterPro" id="IPR013815">
    <property type="entry name" value="ATP_grasp_subdomain_1"/>
</dbReference>
<organism evidence="18 19">
    <name type="scientific">Psychracetigena formicireducens</name>
    <dbReference type="NCBI Taxonomy" id="2986056"/>
    <lineage>
        <taxon>Bacteria</taxon>
        <taxon>Bacillati</taxon>
        <taxon>Candidatus Lithacetigenota</taxon>
        <taxon>Candidatus Psychracetigena</taxon>
    </lineage>
</organism>
<proteinExistence type="inferred from homology"/>
<dbReference type="GO" id="GO:0008270">
    <property type="term" value="F:zinc ion binding"/>
    <property type="evidence" value="ECO:0007669"/>
    <property type="project" value="UniProtKB-KW"/>
</dbReference>
<dbReference type="SUPFAM" id="SSF52540">
    <property type="entry name" value="P-loop containing nucleoside triphosphate hydrolases"/>
    <property type="match status" value="2"/>
</dbReference>
<dbReference type="PROSITE" id="PS50893">
    <property type="entry name" value="ABC_TRANSPORTER_2"/>
    <property type="match status" value="1"/>
</dbReference>
<dbReference type="InterPro" id="IPR041552">
    <property type="entry name" value="UvrA_DNA-bd"/>
</dbReference>
<comment type="caution">
    <text evidence="18">The sequence shown here is derived from an EMBL/GenBank/DDBJ whole genome shotgun (WGS) entry which is preliminary data.</text>
</comment>
<keyword evidence="10" id="KW-0067">ATP-binding</keyword>
<evidence type="ECO:0000256" key="6">
    <source>
        <dbReference type="ARBA" id="ARBA00022763"/>
    </source>
</evidence>
<dbReference type="AlphaFoldDB" id="A0A9E2BG96"/>
<evidence type="ECO:0000256" key="3">
    <source>
        <dbReference type="ARBA" id="ARBA00022723"/>
    </source>
</evidence>
<dbReference type="InterPro" id="IPR004602">
    <property type="entry name" value="UvrA"/>
</dbReference>
<comment type="subcellular location">
    <subcellularLocation>
        <location evidence="1">Cytoplasm</location>
    </subcellularLocation>
</comment>
<reference evidence="18 19" key="1">
    <citation type="journal article" date="2021" name="bioRxiv">
        <title>Unique metabolic strategies in Hadean analogues reveal hints for primordial physiology.</title>
        <authorList>
            <person name="Nobu M.K."/>
            <person name="Nakai R."/>
            <person name="Tamazawa S."/>
            <person name="Mori H."/>
            <person name="Toyoda A."/>
            <person name="Ijiri A."/>
            <person name="Suzuki S."/>
            <person name="Kurokawa K."/>
            <person name="Kamagata Y."/>
            <person name="Tamaki H."/>
        </authorList>
    </citation>
    <scope>NUCLEOTIDE SEQUENCE [LARGE SCALE GENOMIC DNA]</scope>
    <source>
        <strain evidence="18">BS525</strain>
    </source>
</reference>
<evidence type="ECO:0000313" key="19">
    <source>
        <dbReference type="Proteomes" id="UP000811545"/>
    </source>
</evidence>
<keyword evidence="13" id="KW-0234">DNA repair</keyword>
<comment type="similarity">
    <text evidence="14">Belongs to the ABC transporter superfamily. UvrA family.</text>
</comment>
<dbReference type="InterPro" id="IPR017871">
    <property type="entry name" value="ABC_transporter-like_CS"/>
</dbReference>
<evidence type="ECO:0000256" key="9">
    <source>
        <dbReference type="ARBA" id="ARBA00022833"/>
    </source>
</evidence>
<dbReference type="GO" id="GO:0003677">
    <property type="term" value="F:DNA binding"/>
    <property type="evidence" value="ECO:0007669"/>
    <property type="project" value="UniProtKB-KW"/>
</dbReference>
<name>A0A9E2BG96_PSYF1</name>
<dbReference type="GO" id="GO:0005524">
    <property type="term" value="F:ATP binding"/>
    <property type="evidence" value="ECO:0007669"/>
    <property type="project" value="UniProtKB-KW"/>
</dbReference>
<dbReference type="InterPro" id="IPR041102">
    <property type="entry name" value="UvrA_inter"/>
</dbReference>
<keyword evidence="12" id="KW-0238">DNA-binding</keyword>
<keyword evidence="3" id="KW-0479">Metal-binding</keyword>
<keyword evidence="9" id="KW-0862">Zinc</keyword>
<feature type="domain" description="ABC transporter" evidence="17">
    <location>
        <begin position="601"/>
        <end position="933"/>
    </location>
</feature>
<dbReference type="GO" id="GO:0005737">
    <property type="term" value="C:cytoplasm"/>
    <property type="evidence" value="ECO:0007669"/>
    <property type="project" value="UniProtKB-SubCell"/>
</dbReference>
<dbReference type="Gene3D" id="1.10.8.280">
    <property type="entry name" value="ABC transporter ATPase domain-like"/>
    <property type="match status" value="1"/>
</dbReference>
<keyword evidence="4" id="KW-0677">Repeat</keyword>
<dbReference type="Gene3D" id="3.40.50.300">
    <property type="entry name" value="P-loop containing nucleotide triphosphate hydrolases"/>
    <property type="match status" value="2"/>
</dbReference>
<dbReference type="PANTHER" id="PTHR43152">
    <property type="entry name" value="UVRABC SYSTEM PROTEIN A"/>
    <property type="match status" value="1"/>
</dbReference>
<evidence type="ECO:0000256" key="13">
    <source>
        <dbReference type="ARBA" id="ARBA00023204"/>
    </source>
</evidence>
<dbReference type="GO" id="GO:0006289">
    <property type="term" value="P:nucleotide-excision repair"/>
    <property type="evidence" value="ECO:0007669"/>
    <property type="project" value="InterPro"/>
</dbReference>
<dbReference type="NCBIfam" id="NF001503">
    <property type="entry name" value="PRK00349.1"/>
    <property type="match status" value="1"/>
</dbReference>
<protein>
    <recommendedName>
        <fullName evidence="15">UvrABC system protein A</fullName>
    </recommendedName>
    <alternativeName>
        <fullName evidence="16">Excinuclease ABC subunit A</fullName>
    </alternativeName>
</protein>
<keyword evidence="2" id="KW-0963">Cytoplasm</keyword>
<evidence type="ECO:0000256" key="11">
    <source>
        <dbReference type="ARBA" id="ARBA00022881"/>
    </source>
</evidence>
<evidence type="ECO:0000256" key="7">
    <source>
        <dbReference type="ARBA" id="ARBA00022769"/>
    </source>
</evidence>
<keyword evidence="5" id="KW-0547">Nucleotide-binding</keyword>
<evidence type="ECO:0000256" key="15">
    <source>
        <dbReference type="ARBA" id="ARBA00039316"/>
    </source>
</evidence>
<keyword evidence="11" id="KW-0267">Excision nuclease</keyword>
<keyword evidence="6" id="KW-0227">DNA damage</keyword>
<evidence type="ECO:0000256" key="4">
    <source>
        <dbReference type="ARBA" id="ARBA00022737"/>
    </source>
</evidence>
<dbReference type="GO" id="GO:0004518">
    <property type="term" value="F:nuclease activity"/>
    <property type="evidence" value="ECO:0007669"/>
    <property type="project" value="UniProtKB-KW"/>
</dbReference>
<dbReference type="Pfam" id="PF17755">
    <property type="entry name" value="UvrA_DNA-bind"/>
    <property type="match status" value="1"/>
</dbReference>
<evidence type="ECO:0000259" key="17">
    <source>
        <dbReference type="PROSITE" id="PS50893"/>
    </source>
</evidence>
<evidence type="ECO:0000256" key="8">
    <source>
        <dbReference type="ARBA" id="ARBA00022771"/>
    </source>
</evidence>
<accession>A0A9E2BG96</accession>
<keyword evidence="8" id="KW-0863">Zinc-finger</keyword>
<dbReference type="Pfam" id="PF17760">
    <property type="entry name" value="UvrA_inter"/>
    <property type="match status" value="1"/>
</dbReference>
<dbReference type="PANTHER" id="PTHR43152:SF3">
    <property type="entry name" value="UVRABC SYSTEM PROTEIN A"/>
    <property type="match status" value="1"/>
</dbReference>
<dbReference type="PROSITE" id="PS00211">
    <property type="entry name" value="ABC_TRANSPORTER_1"/>
    <property type="match status" value="2"/>
</dbReference>
<dbReference type="NCBIfam" id="TIGR00630">
    <property type="entry name" value="uvra"/>
    <property type="match status" value="1"/>
</dbReference>
<gene>
    <name evidence="18" type="primary">uvrA</name>
    <name evidence="18" type="ORF">DDT42_00295</name>
</gene>
<evidence type="ECO:0000256" key="14">
    <source>
        <dbReference type="ARBA" id="ARBA00038000"/>
    </source>
</evidence>
<evidence type="ECO:0000256" key="12">
    <source>
        <dbReference type="ARBA" id="ARBA00023125"/>
    </source>
</evidence>
<evidence type="ECO:0000256" key="2">
    <source>
        <dbReference type="ARBA" id="ARBA00022490"/>
    </source>
</evidence>
<dbReference type="GO" id="GO:0016887">
    <property type="term" value="F:ATP hydrolysis activity"/>
    <property type="evidence" value="ECO:0007669"/>
    <property type="project" value="InterPro"/>
</dbReference>
<dbReference type="EMBL" id="QLTW01000008">
    <property type="protein sequence ID" value="MBT9144454.1"/>
    <property type="molecule type" value="Genomic_DNA"/>
</dbReference>
<dbReference type="Gene3D" id="1.20.1580.10">
    <property type="entry name" value="ABC transporter ATPase like domain"/>
    <property type="match status" value="2"/>
</dbReference>
<evidence type="ECO:0000313" key="18">
    <source>
        <dbReference type="EMBL" id="MBT9144454.1"/>
    </source>
</evidence>
<dbReference type="Gene3D" id="3.30.1490.20">
    <property type="entry name" value="ATP-grasp fold, A domain"/>
    <property type="match status" value="1"/>
</dbReference>
<dbReference type="GO" id="GO:0009380">
    <property type="term" value="C:excinuclease repair complex"/>
    <property type="evidence" value="ECO:0007669"/>
    <property type="project" value="InterPro"/>
</dbReference>
<dbReference type="InterPro" id="IPR027417">
    <property type="entry name" value="P-loop_NTPase"/>
</dbReference>
<dbReference type="InterPro" id="IPR003439">
    <property type="entry name" value="ABC_transporter-like_ATP-bd"/>
</dbReference>
<evidence type="ECO:0000256" key="10">
    <source>
        <dbReference type="ARBA" id="ARBA00022840"/>
    </source>
</evidence>
<dbReference type="Proteomes" id="UP000811545">
    <property type="component" value="Unassembled WGS sequence"/>
</dbReference>
<keyword evidence="7" id="KW-0228">DNA excision</keyword>
<evidence type="ECO:0000256" key="5">
    <source>
        <dbReference type="ARBA" id="ARBA00022741"/>
    </source>
</evidence>
<evidence type="ECO:0000256" key="16">
    <source>
        <dbReference type="ARBA" id="ARBA00042156"/>
    </source>
</evidence>
<evidence type="ECO:0000256" key="1">
    <source>
        <dbReference type="ARBA" id="ARBA00004496"/>
    </source>
</evidence>
<sequence>MPIDKIVVKGARVHNLKNIDVFIPRHNLTVISGVSGSGKSTLAFDTIHAEGQRRYVESLSAYARQFLGLMDKPDVDFIEGLSPTIAIDQKSISKSPRSTVGTMTEIYDYLRLLYSTIGKPFCPEDGTPIRRQSIDEMVQEITHKFKNDKVLLYAPVVRGRKGEYRKLLENMLKQGLTKARVNGELVNLEEGAPPLDRYKVHHIDILVDRVIVKEDDPSRLIDSLEIALKLGDGLVLTEADSGGTVLMSEKFSCPLCGFRYKEILPRLFSFNSPYGACQDCTGLGYKMELSKDLIIPDMEASIMEGAFEPWAVSSYYTSVLENVVKHYGLNPDKPLSTYPPEVMQALLHGTNGEKIQLSYTDELGLKHTYFNTFEGVIPLLLRRYRDTASDNLRDDISKYMLETPCKQCGGRKLKKEALSIYIGELNIYEFTCLTVDGAIKYIHNLSLSPRDELIAGQVIKEIKSRLKFLQDVGLNYLTLNRVSGTLSGGEAQRLRLATQVGSSLVGVTYLLDEPSIGLHPRDNHRLLKTLFKLRDTGNTVVVVEHDEETIKSADYIVDLGPLAGVRGGNVVFQGLIEEFINKSSSLTAKYLRGEEKIPVPEKRNNVSGHINLQGASKHNLKDISLKIPLGLLTAITGVSGSGKSTLLYEVIYKGILYALGRNKIKPEGLSGIYINQDIERVLLVDQTPIGRTPRSNPATYIGIFDYIRKFFSELPDAKIRGYRPGRFSFNVKGGRCEACRGDGFIRVEMHFLPDVHVPCDVCGGKRYNSETLEVNYKGHSISDVLNLTVDEAVKLFSFSPPITRGLSFLQEIGLGYLQLGQPAPTLSGGEAQRVKLSTELQKRNNSNTVFLLDEPTVGLHYLDVDNLLKALHRLVDNGNTVMIVEHNLDIVKNADYVIDLGPEGGEEGGFLVAQGSPEEVSLHPTSYTGAYLNKVLCQK</sequence>